<feature type="transmembrane region" description="Helical" evidence="1">
    <location>
        <begin position="100"/>
        <end position="117"/>
    </location>
</feature>
<feature type="transmembrane region" description="Helical" evidence="1">
    <location>
        <begin position="47"/>
        <end position="65"/>
    </location>
</feature>
<keyword evidence="1" id="KW-1133">Transmembrane helix</keyword>
<dbReference type="InterPro" id="IPR009476">
    <property type="entry name" value="DUF1097"/>
</dbReference>
<keyword evidence="3" id="KW-1185">Reference proteome</keyword>
<evidence type="ECO:0000313" key="3">
    <source>
        <dbReference type="Proteomes" id="UP000214684"/>
    </source>
</evidence>
<gene>
    <name evidence="2" type="ORF">B0A64_23785</name>
</gene>
<organism evidence="2 3">
    <name type="scientific">Flavobacterium araucananum</name>
    <dbReference type="NCBI Taxonomy" id="946678"/>
    <lineage>
        <taxon>Bacteria</taxon>
        <taxon>Pseudomonadati</taxon>
        <taxon>Bacteroidota</taxon>
        <taxon>Flavobacteriia</taxon>
        <taxon>Flavobacteriales</taxon>
        <taxon>Flavobacteriaceae</taxon>
        <taxon>Flavobacterium</taxon>
    </lineage>
</organism>
<protein>
    <recommendedName>
        <fullName evidence="4">DUF1097 domain-containing protein</fullName>
    </recommendedName>
</protein>
<dbReference type="AlphaFoldDB" id="A0A227NHJ0"/>
<feature type="transmembrane region" description="Helical" evidence="1">
    <location>
        <begin position="72"/>
        <end position="94"/>
    </location>
</feature>
<dbReference type="Pfam" id="PF06496">
    <property type="entry name" value="DUF1097"/>
    <property type="match status" value="1"/>
</dbReference>
<dbReference type="Proteomes" id="UP000214684">
    <property type="component" value="Unassembled WGS sequence"/>
</dbReference>
<proteinExistence type="predicted"/>
<dbReference type="EMBL" id="MUGS01000085">
    <property type="protein sequence ID" value="OXE96561.1"/>
    <property type="molecule type" value="Genomic_DNA"/>
</dbReference>
<sequence length="156" mass="17088">MKTFQTAVLFGLFGAVAVSISFAAQWPTWVMFIAWVSYYIFGRSIKNSASAFVQIILGILMGAAIQFTGIFLGSYLGSFGLTVSIFIFIGSLAYLSKIKGLSSIPAWFLGLIVFFGIHPKLEPLSLLELAIPLLFGFVFAFLNDTAVHKIHPKPEL</sequence>
<comment type="caution">
    <text evidence="2">The sequence shown here is derived from an EMBL/GenBank/DDBJ whole genome shotgun (WGS) entry which is preliminary data.</text>
</comment>
<evidence type="ECO:0008006" key="4">
    <source>
        <dbReference type="Google" id="ProtNLM"/>
    </source>
</evidence>
<keyword evidence="1" id="KW-0472">Membrane</keyword>
<evidence type="ECO:0000256" key="1">
    <source>
        <dbReference type="SAM" id="Phobius"/>
    </source>
</evidence>
<feature type="transmembrane region" description="Helical" evidence="1">
    <location>
        <begin position="124"/>
        <end position="142"/>
    </location>
</feature>
<reference evidence="2 3" key="1">
    <citation type="submission" date="2016-11" db="EMBL/GenBank/DDBJ databases">
        <title>Whole genomes of Flavobacteriaceae.</title>
        <authorList>
            <person name="Stine C."/>
            <person name="Li C."/>
            <person name="Tadesse D."/>
        </authorList>
    </citation>
    <scope>NUCLEOTIDE SEQUENCE [LARGE SCALE GENOMIC DNA]</scope>
    <source>
        <strain evidence="2 3">DSM 24704</strain>
    </source>
</reference>
<keyword evidence="1" id="KW-0812">Transmembrane</keyword>
<name>A0A227NHJ0_9FLAO</name>
<evidence type="ECO:0000313" key="2">
    <source>
        <dbReference type="EMBL" id="OXE96561.1"/>
    </source>
</evidence>
<dbReference type="OrthoDB" id="8396882at2"/>
<accession>A0A227NHJ0</accession>
<dbReference type="RefSeq" id="WP_089481949.1">
    <property type="nucleotide sequence ID" value="NZ_MUGS01000085.1"/>
</dbReference>